<dbReference type="AlphaFoldDB" id="A0A3P1CKH1"/>
<dbReference type="RefSeq" id="WP_124907730.1">
    <property type="nucleotide sequence ID" value="NZ_RQJP01000003.1"/>
</dbReference>
<accession>A0A3P1CKH1</accession>
<reference evidence="2 3" key="1">
    <citation type="submission" date="2018-11" db="EMBL/GenBank/DDBJ databases">
        <authorList>
            <person name="Zhou Z."/>
            <person name="Wang G."/>
        </authorList>
    </citation>
    <scope>NUCLEOTIDE SEQUENCE [LARGE SCALE GENOMIC DNA]</scope>
    <source>
        <strain evidence="2 3">KCTC42998</strain>
    </source>
</reference>
<dbReference type="Proteomes" id="UP000274271">
    <property type="component" value="Unassembled WGS sequence"/>
</dbReference>
<comment type="caution">
    <text evidence="2">The sequence shown here is derived from an EMBL/GenBank/DDBJ whole genome shotgun (WGS) entry which is preliminary data.</text>
</comment>
<gene>
    <name evidence="2" type="ORF">EHT87_16370</name>
</gene>
<organism evidence="2 3">
    <name type="scientific">Larkinella knui</name>
    <dbReference type="NCBI Taxonomy" id="2025310"/>
    <lineage>
        <taxon>Bacteria</taxon>
        <taxon>Pseudomonadati</taxon>
        <taxon>Bacteroidota</taxon>
        <taxon>Cytophagia</taxon>
        <taxon>Cytophagales</taxon>
        <taxon>Spirosomataceae</taxon>
        <taxon>Larkinella</taxon>
    </lineage>
</organism>
<feature type="domain" description="TonB C-terminal" evidence="1">
    <location>
        <begin position="242"/>
        <end position="334"/>
    </location>
</feature>
<dbReference type="EMBL" id="RQJP01000003">
    <property type="protein sequence ID" value="RRB13833.1"/>
    <property type="molecule type" value="Genomic_DNA"/>
</dbReference>
<dbReference type="InterPro" id="IPR037682">
    <property type="entry name" value="TonB_C"/>
</dbReference>
<evidence type="ECO:0000313" key="3">
    <source>
        <dbReference type="Proteomes" id="UP000274271"/>
    </source>
</evidence>
<name>A0A3P1CKH1_9BACT</name>
<sequence>MKSFFLLITILYGGIVNTLGQCTVTKDVYGQVITTCQMNSFLSENAPLNKQLTFLGSEFASFPVWQEGQIRLDQSGQDLACLLAYNVVSHEVLCRFKDDLVGKAVTPYSFVLNGIEYVRQIKSVMGINYTLYTTALSRGQTKLLKSWKGRFVKTPIRNAYDKDRPFAGYYQIDQRYYIQKGDAVPQPINLTKSSILSVLEDQKEIIDSKLPQRQLTVEQVIGVVGMYDSLTVFAQLSSSSLSTDAVFKELLRSQIKYPVQAWNAQVYARVYVGFEITREGQLTNIQLLSPENVGFGFKQEIEKALSKLAKTKQEYAGRYALPVSFTYTNALDKQRKFVPVNTLSTDLLVGRIVLNEFVVNQIMGKDVAKNREVWGYYK</sequence>
<dbReference type="SUPFAM" id="SSF74653">
    <property type="entry name" value="TolA/TonB C-terminal domain"/>
    <property type="match status" value="1"/>
</dbReference>
<keyword evidence="3" id="KW-1185">Reference proteome</keyword>
<dbReference type="PROSITE" id="PS52015">
    <property type="entry name" value="TONB_CTD"/>
    <property type="match status" value="1"/>
</dbReference>
<evidence type="ECO:0000259" key="1">
    <source>
        <dbReference type="PROSITE" id="PS52015"/>
    </source>
</evidence>
<protein>
    <recommendedName>
        <fullName evidence="1">TonB C-terminal domain-containing protein</fullName>
    </recommendedName>
</protein>
<dbReference type="OrthoDB" id="928068at2"/>
<dbReference type="Gene3D" id="3.30.1150.10">
    <property type="match status" value="1"/>
</dbReference>
<dbReference type="GO" id="GO:0055085">
    <property type="term" value="P:transmembrane transport"/>
    <property type="evidence" value="ECO:0007669"/>
    <property type="project" value="InterPro"/>
</dbReference>
<proteinExistence type="predicted"/>
<evidence type="ECO:0000313" key="2">
    <source>
        <dbReference type="EMBL" id="RRB13833.1"/>
    </source>
</evidence>